<dbReference type="SUPFAM" id="SSF56112">
    <property type="entry name" value="Protein kinase-like (PK-like)"/>
    <property type="match status" value="1"/>
</dbReference>
<evidence type="ECO:0000313" key="2">
    <source>
        <dbReference type="EMBL" id="KAF9517408.1"/>
    </source>
</evidence>
<dbReference type="Pfam" id="PF07714">
    <property type="entry name" value="PK_Tyr_Ser-Thr"/>
    <property type="match status" value="1"/>
</dbReference>
<dbReference type="GO" id="GO:0005524">
    <property type="term" value="F:ATP binding"/>
    <property type="evidence" value="ECO:0007669"/>
    <property type="project" value="InterPro"/>
</dbReference>
<dbReference type="InterPro" id="IPR011009">
    <property type="entry name" value="Kinase-like_dom_sf"/>
</dbReference>
<dbReference type="InterPro" id="IPR001245">
    <property type="entry name" value="Ser-Thr/Tyr_kinase_cat_dom"/>
</dbReference>
<dbReference type="Gene3D" id="1.10.510.10">
    <property type="entry name" value="Transferase(Phosphotransferase) domain 1"/>
    <property type="match status" value="1"/>
</dbReference>
<dbReference type="OrthoDB" id="5966500at2759"/>
<accession>A0A9P6B471</accession>
<keyword evidence="3" id="KW-1185">Reference proteome</keyword>
<evidence type="ECO:0000313" key="3">
    <source>
        <dbReference type="Proteomes" id="UP000886523"/>
    </source>
</evidence>
<dbReference type="EMBL" id="MU128932">
    <property type="protein sequence ID" value="KAF9517408.1"/>
    <property type="molecule type" value="Genomic_DNA"/>
</dbReference>
<sequence>MAPELLDLEIPRGDLTPYTEATDIYSFAMTTIEVYTGLMPFPHLRHNVGAALLAQARPSRPVRTVLRTLSETTCGILFQKCWLEEPAHRLSAGDARQRLEIHRKGRLPIAM</sequence>
<gene>
    <name evidence="2" type="ORF">BS47DRAFT_1326481</name>
</gene>
<organism evidence="2 3">
    <name type="scientific">Hydnum rufescens UP504</name>
    <dbReference type="NCBI Taxonomy" id="1448309"/>
    <lineage>
        <taxon>Eukaryota</taxon>
        <taxon>Fungi</taxon>
        <taxon>Dikarya</taxon>
        <taxon>Basidiomycota</taxon>
        <taxon>Agaricomycotina</taxon>
        <taxon>Agaricomycetes</taxon>
        <taxon>Cantharellales</taxon>
        <taxon>Hydnaceae</taxon>
        <taxon>Hydnum</taxon>
    </lineage>
</organism>
<protein>
    <recommendedName>
        <fullName evidence="1">Protein kinase domain-containing protein</fullName>
    </recommendedName>
</protein>
<evidence type="ECO:0000259" key="1">
    <source>
        <dbReference type="PROSITE" id="PS50011"/>
    </source>
</evidence>
<dbReference type="GO" id="GO:0004672">
    <property type="term" value="F:protein kinase activity"/>
    <property type="evidence" value="ECO:0007669"/>
    <property type="project" value="InterPro"/>
</dbReference>
<dbReference type="InterPro" id="IPR000719">
    <property type="entry name" value="Prot_kinase_dom"/>
</dbReference>
<reference evidence="2" key="1">
    <citation type="journal article" date="2020" name="Nat. Commun.">
        <title>Large-scale genome sequencing of mycorrhizal fungi provides insights into the early evolution of symbiotic traits.</title>
        <authorList>
            <person name="Miyauchi S."/>
            <person name="Kiss E."/>
            <person name="Kuo A."/>
            <person name="Drula E."/>
            <person name="Kohler A."/>
            <person name="Sanchez-Garcia M."/>
            <person name="Morin E."/>
            <person name="Andreopoulos B."/>
            <person name="Barry K.W."/>
            <person name="Bonito G."/>
            <person name="Buee M."/>
            <person name="Carver A."/>
            <person name="Chen C."/>
            <person name="Cichocki N."/>
            <person name="Clum A."/>
            <person name="Culley D."/>
            <person name="Crous P.W."/>
            <person name="Fauchery L."/>
            <person name="Girlanda M."/>
            <person name="Hayes R.D."/>
            <person name="Keri Z."/>
            <person name="LaButti K."/>
            <person name="Lipzen A."/>
            <person name="Lombard V."/>
            <person name="Magnuson J."/>
            <person name="Maillard F."/>
            <person name="Murat C."/>
            <person name="Nolan M."/>
            <person name="Ohm R.A."/>
            <person name="Pangilinan J."/>
            <person name="Pereira M.F."/>
            <person name="Perotto S."/>
            <person name="Peter M."/>
            <person name="Pfister S."/>
            <person name="Riley R."/>
            <person name="Sitrit Y."/>
            <person name="Stielow J.B."/>
            <person name="Szollosi G."/>
            <person name="Zifcakova L."/>
            <person name="Stursova M."/>
            <person name="Spatafora J.W."/>
            <person name="Tedersoo L."/>
            <person name="Vaario L.M."/>
            <person name="Yamada A."/>
            <person name="Yan M."/>
            <person name="Wang P."/>
            <person name="Xu J."/>
            <person name="Bruns T."/>
            <person name="Baldrian P."/>
            <person name="Vilgalys R."/>
            <person name="Dunand C."/>
            <person name="Henrissat B."/>
            <person name="Grigoriev I.V."/>
            <person name="Hibbett D."/>
            <person name="Nagy L.G."/>
            <person name="Martin F.M."/>
        </authorList>
    </citation>
    <scope>NUCLEOTIDE SEQUENCE</scope>
    <source>
        <strain evidence="2">UP504</strain>
    </source>
</reference>
<dbReference type="PROSITE" id="PS50011">
    <property type="entry name" value="PROTEIN_KINASE_DOM"/>
    <property type="match status" value="1"/>
</dbReference>
<dbReference type="Proteomes" id="UP000886523">
    <property type="component" value="Unassembled WGS sequence"/>
</dbReference>
<name>A0A9P6B471_9AGAM</name>
<dbReference type="AlphaFoldDB" id="A0A9P6B471"/>
<comment type="caution">
    <text evidence="2">The sequence shown here is derived from an EMBL/GenBank/DDBJ whole genome shotgun (WGS) entry which is preliminary data.</text>
</comment>
<feature type="domain" description="Protein kinase" evidence="1">
    <location>
        <begin position="1"/>
        <end position="101"/>
    </location>
</feature>
<proteinExistence type="predicted"/>